<protein>
    <submittedName>
        <fullName evidence="1">Uncharacterized protein</fullName>
    </submittedName>
</protein>
<sequence length="86" mass="9746">MSQVGLFHSSGHYLTTLYKFIISSSILHRRVIRYSSQTWIKEPSITLSSSNLCLHCCSLQTSLACFDLLSFVVANDHLTHLVFPMI</sequence>
<evidence type="ECO:0000313" key="2">
    <source>
        <dbReference type="Proteomes" id="UP000215914"/>
    </source>
</evidence>
<dbReference type="Gramene" id="mRNA:HanXRQr2_Chr17g0807421">
    <property type="protein sequence ID" value="CDS:HanXRQr2_Chr17g0807421.1"/>
    <property type="gene ID" value="HanXRQr2_Chr17g0807421"/>
</dbReference>
<evidence type="ECO:0000313" key="1">
    <source>
        <dbReference type="EMBL" id="KAF5755837.1"/>
    </source>
</evidence>
<dbReference type="EMBL" id="MNCJ02000332">
    <property type="protein sequence ID" value="KAF5755837.1"/>
    <property type="molecule type" value="Genomic_DNA"/>
</dbReference>
<reference evidence="1" key="1">
    <citation type="journal article" date="2017" name="Nature">
        <title>The sunflower genome provides insights into oil metabolism, flowering and Asterid evolution.</title>
        <authorList>
            <person name="Badouin H."/>
            <person name="Gouzy J."/>
            <person name="Grassa C.J."/>
            <person name="Murat F."/>
            <person name="Staton S.E."/>
            <person name="Cottret L."/>
            <person name="Lelandais-Briere C."/>
            <person name="Owens G.L."/>
            <person name="Carrere S."/>
            <person name="Mayjonade B."/>
            <person name="Legrand L."/>
            <person name="Gill N."/>
            <person name="Kane N.C."/>
            <person name="Bowers J.E."/>
            <person name="Hubner S."/>
            <person name="Bellec A."/>
            <person name="Berard A."/>
            <person name="Berges H."/>
            <person name="Blanchet N."/>
            <person name="Boniface M.C."/>
            <person name="Brunel D."/>
            <person name="Catrice O."/>
            <person name="Chaidir N."/>
            <person name="Claudel C."/>
            <person name="Donnadieu C."/>
            <person name="Faraut T."/>
            <person name="Fievet G."/>
            <person name="Helmstetter N."/>
            <person name="King M."/>
            <person name="Knapp S.J."/>
            <person name="Lai Z."/>
            <person name="Le Paslier M.C."/>
            <person name="Lippi Y."/>
            <person name="Lorenzon L."/>
            <person name="Mandel J.R."/>
            <person name="Marage G."/>
            <person name="Marchand G."/>
            <person name="Marquand E."/>
            <person name="Bret-Mestries E."/>
            <person name="Morien E."/>
            <person name="Nambeesan S."/>
            <person name="Nguyen T."/>
            <person name="Pegot-Espagnet P."/>
            <person name="Pouilly N."/>
            <person name="Raftis F."/>
            <person name="Sallet E."/>
            <person name="Schiex T."/>
            <person name="Thomas J."/>
            <person name="Vandecasteele C."/>
            <person name="Vares D."/>
            <person name="Vear F."/>
            <person name="Vautrin S."/>
            <person name="Crespi M."/>
            <person name="Mangin B."/>
            <person name="Burke J.M."/>
            <person name="Salse J."/>
            <person name="Munos S."/>
            <person name="Vincourt P."/>
            <person name="Rieseberg L.H."/>
            <person name="Langlade N.B."/>
        </authorList>
    </citation>
    <scope>NUCLEOTIDE SEQUENCE</scope>
    <source>
        <tissue evidence="1">Leaves</tissue>
    </source>
</reference>
<proteinExistence type="predicted"/>
<accession>A0A9K3DKG8</accession>
<name>A0A9K3DKG8_HELAN</name>
<reference evidence="1" key="2">
    <citation type="submission" date="2020-06" db="EMBL/GenBank/DDBJ databases">
        <title>Helianthus annuus Genome sequencing and assembly Release 2.</title>
        <authorList>
            <person name="Gouzy J."/>
            <person name="Langlade N."/>
            <person name="Munos S."/>
        </authorList>
    </citation>
    <scope>NUCLEOTIDE SEQUENCE</scope>
    <source>
        <tissue evidence="1">Leaves</tissue>
    </source>
</reference>
<comment type="caution">
    <text evidence="1">The sequence shown here is derived from an EMBL/GenBank/DDBJ whole genome shotgun (WGS) entry which is preliminary data.</text>
</comment>
<keyword evidence="2" id="KW-1185">Reference proteome</keyword>
<dbReference type="AlphaFoldDB" id="A0A9K3DKG8"/>
<gene>
    <name evidence="1" type="ORF">HanXRQr2_Chr17g0807421</name>
</gene>
<dbReference type="Proteomes" id="UP000215914">
    <property type="component" value="Unassembled WGS sequence"/>
</dbReference>
<organism evidence="1 2">
    <name type="scientific">Helianthus annuus</name>
    <name type="common">Common sunflower</name>
    <dbReference type="NCBI Taxonomy" id="4232"/>
    <lineage>
        <taxon>Eukaryota</taxon>
        <taxon>Viridiplantae</taxon>
        <taxon>Streptophyta</taxon>
        <taxon>Embryophyta</taxon>
        <taxon>Tracheophyta</taxon>
        <taxon>Spermatophyta</taxon>
        <taxon>Magnoliopsida</taxon>
        <taxon>eudicotyledons</taxon>
        <taxon>Gunneridae</taxon>
        <taxon>Pentapetalae</taxon>
        <taxon>asterids</taxon>
        <taxon>campanulids</taxon>
        <taxon>Asterales</taxon>
        <taxon>Asteraceae</taxon>
        <taxon>Asteroideae</taxon>
        <taxon>Heliantheae alliance</taxon>
        <taxon>Heliantheae</taxon>
        <taxon>Helianthus</taxon>
    </lineage>
</organism>